<dbReference type="Proteomes" id="UP000326907">
    <property type="component" value="Unassembled WGS sequence"/>
</dbReference>
<dbReference type="CDD" id="cd06550">
    <property type="entry name" value="TM_ABC_iron-siderophores_like"/>
    <property type="match status" value="1"/>
</dbReference>
<keyword evidence="10" id="KW-1185">Reference proteome</keyword>
<dbReference type="GO" id="GO:0022857">
    <property type="term" value="F:transmembrane transporter activity"/>
    <property type="evidence" value="ECO:0007669"/>
    <property type="project" value="InterPro"/>
</dbReference>
<dbReference type="AlphaFoldDB" id="A0A5N5ETK6"/>
<gene>
    <name evidence="9" type="ORF">F5983_06415</name>
</gene>
<dbReference type="SUPFAM" id="SSF81345">
    <property type="entry name" value="ABC transporter involved in vitamin B12 uptake, BtuC"/>
    <property type="match status" value="1"/>
</dbReference>
<reference evidence="9 10" key="1">
    <citation type="submission" date="2019-09" db="EMBL/GenBank/DDBJ databases">
        <authorList>
            <person name="Liu P."/>
        </authorList>
    </citation>
    <scope>NUCLEOTIDE SEQUENCE [LARGE SCALE GENOMIC DNA]</scope>
    <source>
        <strain evidence="9 10">TRM68085</strain>
    </source>
</reference>
<evidence type="ECO:0000256" key="3">
    <source>
        <dbReference type="ARBA" id="ARBA00022448"/>
    </source>
</evidence>
<dbReference type="EMBL" id="VYUA01000004">
    <property type="protein sequence ID" value="KAB2593251.1"/>
    <property type="molecule type" value="Genomic_DNA"/>
</dbReference>
<evidence type="ECO:0000256" key="4">
    <source>
        <dbReference type="ARBA" id="ARBA00022475"/>
    </source>
</evidence>
<proteinExistence type="inferred from homology"/>
<feature type="transmembrane region" description="Helical" evidence="8">
    <location>
        <begin position="118"/>
        <end position="138"/>
    </location>
</feature>
<evidence type="ECO:0000256" key="7">
    <source>
        <dbReference type="ARBA" id="ARBA00023136"/>
    </source>
</evidence>
<evidence type="ECO:0000256" key="5">
    <source>
        <dbReference type="ARBA" id="ARBA00022692"/>
    </source>
</evidence>
<dbReference type="GO" id="GO:0005886">
    <property type="term" value="C:plasma membrane"/>
    <property type="evidence" value="ECO:0007669"/>
    <property type="project" value="UniProtKB-SubCell"/>
</dbReference>
<protein>
    <submittedName>
        <fullName evidence="9">Iron chelate uptake ABC transporter family permease subunit</fullName>
    </submittedName>
</protein>
<feature type="transmembrane region" description="Helical" evidence="8">
    <location>
        <begin position="291"/>
        <end position="317"/>
    </location>
</feature>
<evidence type="ECO:0000256" key="6">
    <source>
        <dbReference type="ARBA" id="ARBA00022989"/>
    </source>
</evidence>
<feature type="transmembrane region" description="Helical" evidence="8">
    <location>
        <begin position="212"/>
        <end position="233"/>
    </location>
</feature>
<name>A0A5N5ETK6_9ACTN</name>
<keyword evidence="5 8" id="KW-0812">Transmembrane</keyword>
<dbReference type="Pfam" id="PF01032">
    <property type="entry name" value="FecCD"/>
    <property type="match status" value="1"/>
</dbReference>
<feature type="transmembrane region" description="Helical" evidence="8">
    <location>
        <begin position="88"/>
        <end position="106"/>
    </location>
</feature>
<sequence>MSAPALTRPAPREAAPESVAAATRRRIRGASRRRLVILVLAVLVVAAFAVTLMAGRTFYPPGDVWRVILGEQVPGASFTVGRLRLPRAVLALVAGFSFGLAGVTFQTMLRNPLASPDIIGISSGASAAAAIAIVTLSLGEVQVSVLAIAAGLGVALLVYSLAFRGGVVGTRLILIGIGISAMLDSITSYVLSQAAEWDLQEAMRWLTGSLNGATWDQVVPALAAAAVLTPLLLGQARSLSAMQLGDDTASALGVRVERTRITVIVAAVGLIAFATAAAGPIAFVAFLSGPIAARITGAGGSLLVPAGLVGSLLVLVADFTGQFAFGERYPVGVVNGVLGAPYLVYLIIRTNRAGGSL</sequence>
<feature type="transmembrane region" description="Helical" evidence="8">
    <location>
        <begin position="329"/>
        <end position="348"/>
    </location>
</feature>
<organism evidence="9 10">
    <name type="scientific">Streptomyces arboris</name>
    <dbReference type="NCBI Taxonomy" id="2600619"/>
    <lineage>
        <taxon>Bacteria</taxon>
        <taxon>Bacillati</taxon>
        <taxon>Actinomycetota</taxon>
        <taxon>Actinomycetes</taxon>
        <taxon>Kitasatosporales</taxon>
        <taxon>Streptomycetaceae</taxon>
        <taxon>Streptomyces</taxon>
    </lineage>
</organism>
<evidence type="ECO:0000313" key="10">
    <source>
        <dbReference type="Proteomes" id="UP000326907"/>
    </source>
</evidence>
<evidence type="ECO:0000256" key="8">
    <source>
        <dbReference type="SAM" id="Phobius"/>
    </source>
</evidence>
<feature type="transmembrane region" description="Helical" evidence="8">
    <location>
        <begin position="144"/>
        <end position="163"/>
    </location>
</feature>
<feature type="transmembrane region" description="Helical" evidence="8">
    <location>
        <begin position="261"/>
        <end position="285"/>
    </location>
</feature>
<keyword evidence="3" id="KW-0813">Transport</keyword>
<dbReference type="Gene3D" id="1.10.3470.10">
    <property type="entry name" value="ABC transporter involved in vitamin B12 uptake, BtuC"/>
    <property type="match status" value="1"/>
</dbReference>
<accession>A0A5N5ETK6</accession>
<dbReference type="PANTHER" id="PTHR30472">
    <property type="entry name" value="FERRIC ENTEROBACTIN TRANSPORT SYSTEM PERMEASE PROTEIN"/>
    <property type="match status" value="1"/>
</dbReference>
<comment type="similarity">
    <text evidence="2">Belongs to the binding-protein-dependent transport system permease family. FecCD subfamily.</text>
</comment>
<keyword evidence="6 8" id="KW-1133">Transmembrane helix</keyword>
<keyword evidence="7 8" id="KW-0472">Membrane</keyword>
<evidence type="ECO:0000256" key="2">
    <source>
        <dbReference type="ARBA" id="ARBA00007935"/>
    </source>
</evidence>
<dbReference type="RefSeq" id="WP_151509384.1">
    <property type="nucleotide sequence ID" value="NZ_VYUA01000004.1"/>
</dbReference>
<dbReference type="InterPro" id="IPR000522">
    <property type="entry name" value="ABC_transptr_permease_BtuC"/>
</dbReference>
<comment type="subcellular location">
    <subcellularLocation>
        <location evidence="1">Cell membrane</location>
        <topology evidence="1">Multi-pass membrane protein</topology>
    </subcellularLocation>
</comment>
<comment type="caution">
    <text evidence="9">The sequence shown here is derived from an EMBL/GenBank/DDBJ whole genome shotgun (WGS) entry which is preliminary data.</text>
</comment>
<feature type="transmembrane region" description="Helical" evidence="8">
    <location>
        <begin position="172"/>
        <end position="192"/>
    </location>
</feature>
<dbReference type="GO" id="GO:0033214">
    <property type="term" value="P:siderophore-iron import into cell"/>
    <property type="evidence" value="ECO:0007669"/>
    <property type="project" value="TreeGrafter"/>
</dbReference>
<dbReference type="PANTHER" id="PTHR30472:SF24">
    <property type="entry name" value="FERRIC ENTEROBACTIN TRANSPORT SYSTEM PERMEASE PROTEIN FEPG"/>
    <property type="match status" value="1"/>
</dbReference>
<keyword evidence="4" id="KW-1003">Cell membrane</keyword>
<evidence type="ECO:0000313" key="9">
    <source>
        <dbReference type="EMBL" id="KAB2593251.1"/>
    </source>
</evidence>
<evidence type="ECO:0000256" key="1">
    <source>
        <dbReference type="ARBA" id="ARBA00004651"/>
    </source>
</evidence>
<feature type="transmembrane region" description="Helical" evidence="8">
    <location>
        <begin position="35"/>
        <end position="55"/>
    </location>
</feature>
<dbReference type="InterPro" id="IPR037294">
    <property type="entry name" value="ABC_BtuC-like"/>
</dbReference>